<dbReference type="InterPro" id="IPR007296">
    <property type="entry name" value="DUF403"/>
</dbReference>
<feature type="domain" description="Circularly permuted ATP-grasp type 2" evidence="2">
    <location>
        <begin position="113"/>
        <end position="503"/>
    </location>
</feature>
<sequence>MPMSLFDHEFAAEDLADSLIPPLAMHPPLGHFDNLRDAHNPERLAPHWNTFFAKTIDGLQTQAGIADTAHMLTGRLDDLQQTLARNVEDNGVTYNLYSDAVSHARPWSVDLFPMILSQQDWQNIRAGIAQRAELLNRILQDVYGKQRLVQDGLLPSALVHGHPGYFRATHGIEPAAGTYLHVAAFDLAQGPDGQWWVVSQRTQAPSGLGYALENRMIVSRLFQDAFKALHVERLAEAYASWLRSLQAHSEQGENARTVLLTPGPYSETYFEHIYLARYLGISLVEGGDLVVRDERVWLKTIKGLERVDVVIRRLDDDYLDPLELRADSALGIPGMLQAWRAGNVVMANAPGCGFLESASVMGFLPAISERLLGEPLRMPSIASWWFGERSAMRHLLPQLSEYVIKPTFSDQARRFVPAMGKRFKQAELCQWQERIEKRPDDYSAQAWVPLSHMPTWRGSAQAQSGTASSRAPIGSQAMMIRVFALSDGPGRWRVLPGGLTRIAPEGKEVVSMYRGGSSADLWVMADRAVQERSVQMGHHRTEHVITSRAAESLFWFGRYSERLDNSVRFARIVLEALNNAELDMSGATLDWLHHLAYENGLVSKAAPTPRVARLLFERALVASLADRKAEHGAWSVATVLDGLQYSAFSVRERLATEQWTLVNHAQQEFFASMHGSQIKTRQALRALEHLASQAMAMTGAQLDRMTRDDGWRMLSLGRQVERMSTLGGALASALELRVVEDDAGFGLLLDLFDSTITYRSRYQQRRDLYALVELLVLEAENPRSLVWMSDTLAGRLKRLPSSPWQALEAEGVLQDLPHLWSPQKLLRLAQSNQCAALGRQIATAATAAQNLSDRLTQQYFVHAHADSHAVGN</sequence>
<dbReference type="PANTHER" id="PTHR34595">
    <property type="entry name" value="BLR5612 PROTEIN"/>
    <property type="match status" value="1"/>
</dbReference>
<proteinExistence type="predicted"/>
<keyword evidence="4" id="KW-1185">Reference proteome</keyword>
<dbReference type="AlphaFoldDB" id="A0A4S8EQ21"/>
<comment type="caution">
    <text evidence="3">The sequence shown here is derived from an EMBL/GenBank/DDBJ whole genome shotgun (WGS) entry which is preliminary data.</text>
</comment>
<evidence type="ECO:0000259" key="2">
    <source>
        <dbReference type="Pfam" id="PF14403"/>
    </source>
</evidence>
<dbReference type="Gene3D" id="3.40.50.11290">
    <property type="match status" value="1"/>
</dbReference>
<name>A0A4S8EQ21_9BURK</name>
<evidence type="ECO:0000313" key="3">
    <source>
        <dbReference type="EMBL" id="THT96190.1"/>
    </source>
</evidence>
<evidence type="ECO:0000259" key="1">
    <source>
        <dbReference type="Pfam" id="PF04168"/>
    </source>
</evidence>
<dbReference type="Pfam" id="PF04168">
    <property type="entry name" value="Alpha-E"/>
    <property type="match status" value="1"/>
</dbReference>
<dbReference type="PANTHER" id="PTHR34595:SF2">
    <property type="entry name" value="BLR2978 PROTEIN"/>
    <property type="match status" value="1"/>
</dbReference>
<reference evidence="3 4" key="1">
    <citation type="journal article" date="2015" name="Antonie Van Leeuwenhoek">
        <title>Lampropedia puyangensis sp. nov., isolated from symptomatic bark of Populus ? euramericana canker and emended description of Lampropedia hyalina (Ehrenberg 1832) Lee et al. 2004.</title>
        <authorList>
            <person name="Li Y."/>
            <person name="Wang T."/>
            <person name="Piao C.G."/>
            <person name="Wang L.F."/>
            <person name="Tian G.Z."/>
            <person name="Zhu T.H."/>
            <person name="Guo M.W."/>
        </authorList>
    </citation>
    <scope>NUCLEOTIDE SEQUENCE [LARGE SCALE GENOMIC DNA]</scope>
    <source>
        <strain evidence="3 4">2-bin</strain>
    </source>
</reference>
<dbReference type="InterPro" id="IPR051680">
    <property type="entry name" value="ATP-dep_Glu-Cys_Ligase-2"/>
</dbReference>
<feature type="domain" description="DUF403" evidence="1">
    <location>
        <begin position="546"/>
        <end position="860"/>
    </location>
</feature>
<protein>
    <submittedName>
        <fullName evidence="3">A circularly permuted ATPgrasp family protein</fullName>
    </submittedName>
</protein>
<dbReference type="Gene3D" id="3.30.1490.270">
    <property type="match status" value="1"/>
</dbReference>
<dbReference type="SUPFAM" id="SSF56059">
    <property type="entry name" value="Glutathione synthetase ATP-binding domain-like"/>
    <property type="match status" value="1"/>
</dbReference>
<dbReference type="InterPro" id="IPR025841">
    <property type="entry name" value="CP_ATPgrasp_2"/>
</dbReference>
<dbReference type="RefSeq" id="WP_136574898.1">
    <property type="nucleotide sequence ID" value="NZ_STFG01000033.1"/>
</dbReference>
<dbReference type="Proteomes" id="UP000308917">
    <property type="component" value="Unassembled WGS sequence"/>
</dbReference>
<dbReference type="Pfam" id="PF14403">
    <property type="entry name" value="CP_ATPgrasp_2"/>
    <property type="match status" value="1"/>
</dbReference>
<dbReference type="EMBL" id="STFG01000033">
    <property type="protein sequence ID" value="THT96190.1"/>
    <property type="molecule type" value="Genomic_DNA"/>
</dbReference>
<accession>A0A4S8EQ21</accession>
<evidence type="ECO:0000313" key="4">
    <source>
        <dbReference type="Proteomes" id="UP000308917"/>
    </source>
</evidence>
<organism evidence="3 4">
    <name type="scientific">Lampropedia puyangensis</name>
    <dbReference type="NCBI Taxonomy" id="1330072"/>
    <lineage>
        <taxon>Bacteria</taxon>
        <taxon>Pseudomonadati</taxon>
        <taxon>Pseudomonadota</taxon>
        <taxon>Betaproteobacteria</taxon>
        <taxon>Burkholderiales</taxon>
        <taxon>Comamonadaceae</taxon>
        <taxon>Lampropedia</taxon>
    </lineage>
</organism>
<gene>
    <name evidence="3" type="ORF">E9531_16630</name>
</gene>
<dbReference type="OrthoDB" id="9804079at2"/>